<dbReference type="GO" id="GO:0008864">
    <property type="term" value="F:formyltetrahydrofolate deformylase activity"/>
    <property type="evidence" value="ECO:0007669"/>
    <property type="project" value="UniProtKB-EC"/>
</dbReference>
<dbReference type="Proteomes" id="UP000008367">
    <property type="component" value="Unassembled WGS sequence"/>
</dbReference>
<keyword evidence="1" id="KW-0378">Hydrolase</keyword>
<protein>
    <submittedName>
        <fullName evidence="1">Formyltetrahydrofolate deformylase</fullName>
        <ecNumber evidence="1">3.5.1.10</ecNumber>
    </submittedName>
</protein>
<accession>A0A454CR61</accession>
<organism evidence="1 2">
    <name type="scientific">Vibrio harveyi</name>
    <name type="common">Beneckea harveyi</name>
    <dbReference type="NCBI Taxonomy" id="669"/>
    <lineage>
        <taxon>Bacteria</taxon>
        <taxon>Pseudomonadati</taxon>
        <taxon>Pseudomonadota</taxon>
        <taxon>Gammaproteobacteria</taxon>
        <taxon>Vibrionales</taxon>
        <taxon>Vibrionaceae</taxon>
        <taxon>Vibrio</taxon>
    </lineage>
</organism>
<reference evidence="1 2" key="1">
    <citation type="submission" date="2012-10" db="EMBL/GenBank/DDBJ databases">
        <title>Genome sequence of Vibrio Cholerae HENC-02.</title>
        <authorList>
            <person name="Eppinger M."/>
            <person name="Hasan N.A."/>
            <person name="Sengamalay N."/>
            <person name="Hine E."/>
            <person name="Su Q."/>
            <person name="Daugherty S.C."/>
            <person name="Young S."/>
            <person name="Sadzewicz L."/>
            <person name="Tallon L."/>
            <person name="Cebula T.A."/>
            <person name="Ravel J."/>
            <person name="Colwell R.R."/>
        </authorList>
    </citation>
    <scope>NUCLEOTIDE SEQUENCE [LARGE SCALE GENOMIC DNA]</scope>
    <source>
        <strain evidence="1 2">HENC-02</strain>
    </source>
</reference>
<gene>
    <name evidence="1" type="primary">purU</name>
    <name evidence="1" type="ORF">VCHENC02_5246B</name>
</gene>
<comment type="caution">
    <text evidence="1">The sequence shown here is derived from an EMBL/GenBank/DDBJ whole genome shotgun (WGS) entry which is preliminary data.</text>
</comment>
<proteinExistence type="predicted"/>
<feature type="non-terminal residue" evidence="1">
    <location>
        <position position="1"/>
    </location>
</feature>
<evidence type="ECO:0000313" key="2">
    <source>
        <dbReference type="Proteomes" id="UP000008367"/>
    </source>
</evidence>
<sequence length="13" mass="1505">DHVFVYGNKTVIL</sequence>
<dbReference type="EMBL" id="AJSR01002332">
    <property type="protein sequence ID" value="EKM28896.1"/>
    <property type="molecule type" value="Genomic_DNA"/>
</dbReference>
<evidence type="ECO:0000313" key="1">
    <source>
        <dbReference type="EMBL" id="EKM28896.1"/>
    </source>
</evidence>
<dbReference type="EC" id="3.5.1.10" evidence="1"/>
<name>A0A454CR61_VIBHA</name>